<evidence type="ECO:0000256" key="1">
    <source>
        <dbReference type="ARBA" id="ARBA00004429"/>
    </source>
</evidence>
<dbReference type="GO" id="GO:0006865">
    <property type="term" value="P:amino acid transport"/>
    <property type="evidence" value="ECO:0007669"/>
    <property type="project" value="UniProtKB-KW"/>
</dbReference>
<dbReference type="InterPro" id="IPR035906">
    <property type="entry name" value="MetI-like_sf"/>
</dbReference>
<dbReference type="GO" id="GO:0022857">
    <property type="term" value="F:transmembrane transporter activity"/>
    <property type="evidence" value="ECO:0007669"/>
    <property type="project" value="InterPro"/>
</dbReference>
<comment type="caution">
    <text evidence="11">The sequence shown here is derived from an EMBL/GenBank/DDBJ whole genome shotgun (WGS) entry which is preliminary data.</text>
</comment>
<feature type="transmembrane region" description="Helical" evidence="9">
    <location>
        <begin position="59"/>
        <end position="87"/>
    </location>
</feature>
<keyword evidence="3 9" id="KW-0813">Transport</keyword>
<feature type="transmembrane region" description="Helical" evidence="9">
    <location>
        <begin position="201"/>
        <end position="218"/>
    </location>
</feature>
<evidence type="ECO:0000256" key="4">
    <source>
        <dbReference type="ARBA" id="ARBA00022475"/>
    </source>
</evidence>
<evidence type="ECO:0000256" key="5">
    <source>
        <dbReference type="ARBA" id="ARBA00022692"/>
    </source>
</evidence>
<dbReference type="NCBIfam" id="TIGR01726">
    <property type="entry name" value="HEQRo_perm_3TM"/>
    <property type="match status" value="1"/>
</dbReference>
<protein>
    <submittedName>
        <fullName evidence="11">ABC transporter permease subunit</fullName>
    </submittedName>
</protein>
<dbReference type="PROSITE" id="PS50928">
    <property type="entry name" value="ABC_TM1"/>
    <property type="match status" value="1"/>
</dbReference>
<reference evidence="11 12" key="1">
    <citation type="submission" date="2019-06" db="EMBL/GenBank/DDBJ databases">
        <title>The draft genome of Rhizobium smilacinae PTYR-5.</title>
        <authorList>
            <person name="Liu L."/>
            <person name="Li L."/>
            <person name="Zhang X."/>
        </authorList>
    </citation>
    <scope>NUCLEOTIDE SEQUENCE [LARGE SCALE GENOMIC DNA]</scope>
    <source>
        <strain evidence="11 12">PTYR-5</strain>
    </source>
</reference>
<dbReference type="OrthoDB" id="9809799at2"/>
<evidence type="ECO:0000313" key="11">
    <source>
        <dbReference type="EMBL" id="TNM61675.1"/>
    </source>
</evidence>
<dbReference type="InterPro" id="IPR010065">
    <property type="entry name" value="AA_ABC_transptr_permease_3TM"/>
</dbReference>
<dbReference type="Pfam" id="PF00528">
    <property type="entry name" value="BPD_transp_1"/>
    <property type="match status" value="1"/>
</dbReference>
<evidence type="ECO:0000256" key="6">
    <source>
        <dbReference type="ARBA" id="ARBA00022970"/>
    </source>
</evidence>
<accession>A0A5C4XDW8</accession>
<keyword evidence="4" id="KW-1003">Cell membrane</keyword>
<dbReference type="PANTHER" id="PTHR30614:SF0">
    <property type="entry name" value="L-CYSTINE TRANSPORT SYSTEM PERMEASE PROTEIN TCYL"/>
    <property type="match status" value="1"/>
</dbReference>
<feature type="transmembrane region" description="Helical" evidence="9">
    <location>
        <begin position="24"/>
        <end position="52"/>
    </location>
</feature>
<evidence type="ECO:0000256" key="7">
    <source>
        <dbReference type="ARBA" id="ARBA00022989"/>
    </source>
</evidence>
<dbReference type="InterPro" id="IPR043429">
    <property type="entry name" value="ArtM/GltK/GlnP/TcyL/YhdX-like"/>
</dbReference>
<feature type="transmembrane region" description="Helical" evidence="9">
    <location>
        <begin position="99"/>
        <end position="120"/>
    </location>
</feature>
<evidence type="ECO:0000256" key="2">
    <source>
        <dbReference type="ARBA" id="ARBA00010072"/>
    </source>
</evidence>
<sequence length="227" mass="24387">MTAMERFLETFFNPTVMAKYTPDIIAGIWVTLTIAAAVIVAGIAAGLALACLRSYGIRVLNFFIICYADIFRALPPLVVILILYFGFPSIGIQLSGPMVLFIVLAATLAAFAEEIFWAGFSSVEKGQWEAGIATGLGFTRTLAYVALPQAVRLAIPPLVNRVLAITKMTALGSAIGVSEILSSATTAQSFSGSATPLTMSVVAYLVIFLPMVVIARWLESRTAWKKR</sequence>
<proteinExistence type="inferred from homology"/>
<dbReference type="Proteomes" id="UP000311605">
    <property type="component" value="Unassembled WGS sequence"/>
</dbReference>
<comment type="subcellular location">
    <subcellularLocation>
        <location evidence="1">Cell inner membrane</location>
        <topology evidence="1">Multi-pass membrane protein</topology>
    </subcellularLocation>
    <subcellularLocation>
        <location evidence="9">Cell membrane</location>
        <topology evidence="9">Multi-pass membrane protein</topology>
    </subcellularLocation>
</comment>
<keyword evidence="7 9" id="KW-1133">Transmembrane helix</keyword>
<evidence type="ECO:0000256" key="8">
    <source>
        <dbReference type="ARBA" id="ARBA00023136"/>
    </source>
</evidence>
<keyword evidence="5 9" id="KW-0812">Transmembrane</keyword>
<keyword evidence="6" id="KW-0029">Amino-acid transport</keyword>
<keyword evidence="12" id="KW-1185">Reference proteome</keyword>
<dbReference type="PANTHER" id="PTHR30614">
    <property type="entry name" value="MEMBRANE COMPONENT OF AMINO ACID ABC TRANSPORTER"/>
    <property type="match status" value="1"/>
</dbReference>
<dbReference type="GO" id="GO:0043190">
    <property type="term" value="C:ATP-binding cassette (ABC) transporter complex"/>
    <property type="evidence" value="ECO:0007669"/>
    <property type="project" value="InterPro"/>
</dbReference>
<evidence type="ECO:0000256" key="9">
    <source>
        <dbReference type="RuleBase" id="RU363032"/>
    </source>
</evidence>
<organism evidence="11 12">
    <name type="scientific">Aliirhizobium smilacinae</name>
    <dbReference type="NCBI Taxonomy" id="1395944"/>
    <lineage>
        <taxon>Bacteria</taxon>
        <taxon>Pseudomonadati</taxon>
        <taxon>Pseudomonadota</taxon>
        <taxon>Alphaproteobacteria</taxon>
        <taxon>Hyphomicrobiales</taxon>
        <taxon>Rhizobiaceae</taxon>
        <taxon>Aliirhizobium</taxon>
    </lineage>
</organism>
<name>A0A5C4XDW8_9HYPH</name>
<dbReference type="EMBL" id="VDMN01000005">
    <property type="protein sequence ID" value="TNM61675.1"/>
    <property type="molecule type" value="Genomic_DNA"/>
</dbReference>
<comment type="similarity">
    <text evidence="2">Belongs to the binding-protein-dependent transport system permease family. HisMQ subfamily.</text>
</comment>
<dbReference type="InterPro" id="IPR000515">
    <property type="entry name" value="MetI-like"/>
</dbReference>
<feature type="domain" description="ABC transmembrane type-1" evidence="10">
    <location>
        <begin position="28"/>
        <end position="215"/>
    </location>
</feature>
<evidence type="ECO:0000313" key="12">
    <source>
        <dbReference type="Proteomes" id="UP000311605"/>
    </source>
</evidence>
<gene>
    <name evidence="11" type="ORF">FHP24_20660</name>
</gene>
<evidence type="ECO:0000256" key="3">
    <source>
        <dbReference type="ARBA" id="ARBA00022448"/>
    </source>
</evidence>
<evidence type="ECO:0000259" key="10">
    <source>
        <dbReference type="PROSITE" id="PS50928"/>
    </source>
</evidence>
<dbReference type="SUPFAM" id="SSF161098">
    <property type="entry name" value="MetI-like"/>
    <property type="match status" value="1"/>
</dbReference>
<dbReference type="CDD" id="cd06261">
    <property type="entry name" value="TM_PBP2"/>
    <property type="match status" value="1"/>
</dbReference>
<dbReference type="AlphaFoldDB" id="A0A5C4XDW8"/>
<keyword evidence="8 9" id="KW-0472">Membrane</keyword>
<dbReference type="Gene3D" id="1.10.3720.10">
    <property type="entry name" value="MetI-like"/>
    <property type="match status" value="1"/>
</dbReference>